<organism evidence="2 3">
    <name type="scientific">Trichosporon asahii var. asahii (strain CBS 8904)</name>
    <name type="common">Yeast</name>
    <dbReference type="NCBI Taxonomy" id="1220162"/>
    <lineage>
        <taxon>Eukaryota</taxon>
        <taxon>Fungi</taxon>
        <taxon>Dikarya</taxon>
        <taxon>Basidiomycota</taxon>
        <taxon>Agaricomycotina</taxon>
        <taxon>Tremellomycetes</taxon>
        <taxon>Trichosporonales</taxon>
        <taxon>Trichosporonaceae</taxon>
        <taxon>Trichosporon</taxon>
    </lineage>
</organism>
<dbReference type="HOGENOM" id="CLU_804569_0_0_1"/>
<dbReference type="STRING" id="1220162.K1VZR1"/>
<keyword evidence="3" id="KW-1185">Reference proteome</keyword>
<evidence type="ECO:0000256" key="1">
    <source>
        <dbReference type="SAM" id="MobiDB-lite"/>
    </source>
</evidence>
<dbReference type="InParanoid" id="K1VZR1"/>
<dbReference type="Proteomes" id="UP000006757">
    <property type="component" value="Unassembled WGS sequence"/>
</dbReference>
<proteinExistence type="predicted"/>
<evidence type="ECO:0000313" key="3">
    <source>
        <dbReference type="Proteomes" id="UP000006757"/>
    </source>
</evidence>
<feature type="compositionally biased region" description="Low complexity" evidence="1">
    <location>
        <begin position="177"/>
        <end position="188"/>
    </location>
</feature>
<comment type="caution">
    <text evidence="2">The sequence shown here is derived from an EMBL/GenBank/DDBJ whole genome shotgun (WGS) entry which is preliminary data.</text>
</comment>
<dbReference type="AlphaFoldDB" id="K1VZR1"/>
<protein>
    <submittedName>
        <fullName evidence="2">Uncharacterized protein</fullName>
    </submittedName>
</protein>
<name>K1VZR1_TRIAC</name>
<accession>K1VZR1</accession>
<reference evidence="2 3" key="1">
    <citation type="journal article" date="2012" name="Eukaryot. Cell">
        <title>Genome sequence of the Trichosporon asahii environmental strain CBS 8904.</title>
        <authorList>
            <person name="Yang R.Y."/>
            <person name="Li H.T."/>
            <person name="Zhu H."/>
            <person name="Zhou G.P."/>
            <person name="Wang M."/>
            <person name="Wang L."/>
        </authorList>
    </citation>
    <scope>NUCLEOTIDE SEQUENCE [LARGE SCALE GENOMIC DNA]</scope>
    <source>
        <strain evidence="2 3">CBS 8904</strain>
    </source>
</reference>
<dbReference type="eggNOG" id="ENOG502RBEK">
    <property type="taxonomic scope" value="Eukaryota"/>
</dbReference>
<evidence type="ECO:0000313" key="2">
    <source>
        <dbReference type="EMBL" id="EKD02293.1"/>
    </source>
</evidence>
<dbReference type="OrthoDB" id="192748at2759"/>
<sequence>MSDTPGQPGPSSQPQPPAGPSKAASSWKPQYSETGPGPSLQTYRRHPERAYGGPNPDSLSNARTPEQAEQYWKRVRAVEGPPLPRFGRLMGIGGWVLSGIAVFYMVAYADFGDKEHVFSETMAQVYEQHVHAVREGAQYDGPGEAAQVPGSGAGEGLDCTTPMARFGSSHASPEVYSRPSTQRGSSSSVKTNVNEKPRPYRDFIQDGSLQRLVLSPRHDQLSRPAVSPLHHESSNVIPPPVHACPPASVFWATLQQSAVSAAGAILTQANIQAPATTARAPASAASAPTAPVSSASGELTRLLPEDSADNPGALTCAVSASVRSPRLWASSSTTKKCLDEVFLRS</sequence>
<feature type="compositionally biased region" description="Pro residues" evidence="1">
    <location>
        <begin position="7"/>
        <end position="19"/>
    </location>
</feature>
<feature type="region of interest" description="Disordered" evidence="1">
    <location>
        <begin position="1"/>
        <end position="66"/>
    </location>
</feature>
<dbReference type="EMBL" id="AMBO01000294">
    <property type="protein sequence ID" value="EKD02293.1"/>
    <property type="molecule type" value="Genomic_DNA"/>
</dbReference>
<feature type="region of interest" description="Disordered" evidence="1">
    <location>
        <begin position="140"/>
        <end position="200"/>
    </location>
</feature>
<gene>
    <name evidence="2" type="ORF">A1Q2_03440</name>
</gene>